<comment type="caution">
    <text evidence="1">The sequence shown here is derived from an EMBL/GenBank/DDBJ whole genome shotgun (WGS) entry which is preliminary data.</text>
</comment>
<dbReference type="AlphaFoldDB" id="A0A8H6X619"/>
<organism evidence="1 2">
    <name type="scientific">Mycena sanguinolenta</name>
    <dbReference type="NCBI Taxonomy" id="230812"/>
    <lineage>
        <taxon>Eukaryota</taxon>
        <taxon>Fungi</taxon>
        <taxon>Dikarya</taxon>
        <taxon>Basidiomycota</taxon>
        <taxon>Agaricomycotina</taxon>
        <taxon>Agaricomycetes</taxon>
        <taxon>Agaricomycetidae</taxon>
        <taxon>Agaricales</taxon>
        <taxon>Marasmiineae</taxon>
        <taxon>Mycenaceae</taxon>
        <taxon>Mycena</taxon>
    </lineage>
</organism>
<gene>
    <name evidence="1" type="ORF">MSAN_02367300</name>
</gene>
<accession>A0A8H6X619</accession>
<sequence>MASESNPYSVNRLDDKDDQFSKEDIKDFDVKCETAKLDQYLTSPSKSQIRDGWKSASINISVPDGKKHTSEADAPVFPVPDLFYRPIVKVFKAAIRNVGDRCFHYTPVQAVLEVIARQRSSTDLR</sequence>
<dbReference type="Proteomes" id="UP000623467">
    <property type="component" value="Unassembled WGS sequence"/>
</dbReference>
<proteinExistence type="predicted"/>
<protein>
    <submittedName>
        <fullName evidence="1">Uncharacterized protein</fullName>
    </submittedName>
</protein>
<reference evidence="1" key="1">
    <citation type="submission" date="2020-05" db="EMBL/GenBank/DDBJ databases">
        <title>Mycena genomes resolve the evolution of fungal bioluminescence.</title>
        <authorList>
            <person name="Tsai I.J."/>
        </authorList>
    </citation>
    <scope>NUCLEOTIDE SEQUENCE</scope>
    <source>
        <strain evidence="1">160909Yilan</strain>
    </source>
</reference>
<dbReference type="EMBL" id="JACAZH010000045">
    <property type="protein sequence ID" value="KAF7334807.1"/>
    <property type="molecule type" value="Genomic_DNA"/>
</dbReference>
<name>A0A8H6X619_9AGAR</name>
<evidence type="ECO:0000313" key="2">
    <source>
        <dbReference type="Proteomes" id="UP000623467"/>
    </source>
</evidence>
<evidence type="ECO:0000313" key="1">
    <source>
        <dbReference type="EMBL" id="KAF7334807.1"/>
    </source>
</evidence>
<dbReference type="OrthoDB" id="3208495at2759"/>
<keyword evidence="2" id="KW-1185">Reference proteome</keyword>